<dbReference type="HOGENOM" id="CLU_107139_2_2_9"/>
<protein>
    <recommendedName>
        <fullName evidence="3">YhcH/YjgK/YiaL family protein</fullName>
    </recommendedName>
</protein>
<dbReference type="PANTHER" id="PTHR34986">
    <property type="entry name" value="EVOLVED BETA-GALACTOSIDASE SUBUNIT BETA"/>
    <property type="match status" value="1"/>
</dbReference>
<evidence type="ECO:0008006" key="3">
    <source>
        <dbReference type="Google" id="ProtNLM"/>
    </source>
</evidence>
<name>A0A0E2HNN1_9FIRM</name>
<sequence length="154" mass="16900">MIYDLLTNIGNYRGMNRNLDKAIDYLMASDINTLPLGKTVIDGDRVFLQVMEARTRQLTDESYEVHRDYMDIQIDIEGCEVIETALDGVTPIGEYQPDFQKAAARGGAGGRCVMGPGRFILCMAGEAHGPGGCLQEPECVKKCVVKVAVADERP</sequence>
<dbReference type="AlphaFoldDB" id="A0A0E2HNN1"/>
<dbReference type="NCBIfam" id="TIGR00022">
    <property type="entry name" value="YhcH/YjgK/YiaL family protein"/>
    <property type="match status" value="1"/>
</dbReference>
<dbReference type="PATRIC" id="fig|999408.3.peg.2817"/>
<dbReference type="Proteomes" id="UP000013085">
    <property type="component" value="Unassembled WGS sequence"/>
</dbReference>
<dbReference type="Gene3D" id="2.60.120.370">
    <property type="entry name" value="YhcH/YjgK/YiaL"/>
    <property type="match status" value="1"/>
</dbReference>
<evidence type="ECO:0000313" key="1">
    <source>
        <dbReference type="EMBL" id="ENZ13712.1"/>
    </source>
</evidence>
<comment type="caution">
    <text evidence="1">The sequence shown here is derived from an EMBL/GenBank/DDBJ whole genome shotgun (WGS) entry which is preliminary data.</text>
</comment>
<dbReference type="PANTHER" id="PTHR34986:SF1">
    <property type="entry name" value="PROTEIN YIAL"/>
    <property type="match status" value="1"/>
</dbReference>
<gene>
    <name evidence="1" type="ORF">HMPREF1090_02607</name>
</gene>
<dbReference type="SUPFAM" id="SSF51197">
    <property type="entry name" value="Clavaminate synthase-like"/>
    <property type="match status" value="1"/>
</dbReference>
<accession>A0A0E2HNN1</accession>
<proteinExistence type="predicted"/>
<organism evidence="1 2">
    <name type="scientific">[Clostridium] clostridioforme 90A8</name>
    <dbReference type="NCBI Taxonomy" id="999408"/>
    <lineage>
        <taxon>Bacteria</taxon>
        <taxon>Bacillati</taxon>
        <taxon>Bacillota</taxon>
        <taxon>Clostridia</taxon>
        <taxon>Lachnospirales</taxon>
        <taxon>Lachnospiraceae</taxon>
        <taxon>Enterocloster</taxon>
    </lineage>
</organism>
<dbReference type="GeneID" id="57963310"/>
<dbReference type="GO" id="GO:0005829">
    <property type="term" value="C:cytosol"/>
    <property type="evidence" value="ECO:0007669"/>
    <property type="project" value="TreeGrafter"/>
</dbReference>
<dbReference type="RefSeq" id="WP_002585741.1">
    <property type="nucleotide sequence ID" value="NZ_KB851021.1"/>
</dbReference>
<dbReference type="Pfam" id="PF04074">
    <property type="entry name" value="DUF386"/>
    <property type="match status" value="1"/>
</dbReference>
<dbReference type="EMBL" id="AGYR01000029">
    <property type="protein sequence ID" value="ENZ13712.1"/>
    <property type="molecule type" value="Genomic_DNA"/>
</dbReference>
<dbReference type="InterPro" id="IPR037012">
    <property type="entry name" value="NanQ/TabA/YiaL_sf"/>
</dbReference>
<evidence type="ECO:0000313" key="2">
    <source>
        <dbReference type="Proteomes" id="UP000013085"/>
    </source>
</evidence>
<reference evidence="1 2" key="1">
    <citation type="submission" date="2013-01" db="EMBL/GenBank/DDBJ databases">
        <title>The Genome Sequence of Clostridium clostridioforme 90A8.</title>
        <authorList>
            <consortium name="The Broad Institute Genome Sequencing Platform"/>
            <person name="Earl A."/>
            <person name="Ward D."/>
            <person name="Feldgarden M."/>
            <person name="Gevers D."/>
            <person name="Courvalin P."/>
            <person name="Lambert T."/>
            <person name="Walker B."/>
            <person name="Young S.K."/>
            <person name="Zeng Q."/>
            <person name="Gargeya S."/>
            <person name="Fitzgerald M."/>
            <person name="Haas B."/>
            <person name="Abouelleil A."/>
            <person name="Alvarado L."/>
            <person name="Arachchi H.M."/>
            <person name="Berlin A.M."/>
            <person name="Chapman S.B."/>
            <person name="Dewar J."/>
            <person name="Goldberg J."/>
            <person name="Griggs A."/>
            <person name="Gujja S."/>
            <person name="Hansen M."/>
            <person name="Howarth C."/>
            <person name="Imamovic A."/>
            <person name="Larimer J."/>
            <person name="McCowan C."/>
            <person name="Murphy C."/>
            <person name="Neiman D."/>
            <person name="Pearson M."/>
            <person name="Priest M."/>
            <person name="Roberts A."/>
            <person name="Saif S."/>
            <person name="Shea T."/>
            <person name="Sisk P."/>
            <person name="Sykes S."/>
            <person name="Wortman J."/>
            <person name="Nusbaum C."/>
            <person name="Birren B."/>
        </authorList>
    </citation>
    <scope>NUCLEOTIDE SEQUENCE [LARGE SCALE GENOMIC DNA]</scope>
    <source>
        <strain evidence="1 2">90A8</strain>
    </source>
</reference>
<dbReference type="InterPro" id="IPR004375">
    <property type="entry name" value="NanQ/TabA/YiaL"/>
</dbReference>